<dbReference type="InterPro" id="IPR036770">
    <property type="entry name" value="Ankyrin_rpt-contain_sf"/>
</dbReference>
<evidence type="ECO:0000259" key="2">
    <source>
        <dbReference type="PROSITE" id="PS50181"/>
    </source>
</evidence>
<dbReference type="Pfam" id="PF12796">
    <property type="entry name" value="Ank_2"/>
    <property type="match status" value="3"/>
</dbReference>
<dbReference type="SUPFAM" id="SSF81383">
    <property type="entry name" value="F-box domain"/>
    <property type="match status" value="1"/>
</dbReference>
<evidence type="ECO:0000313" key="4">
    <source>
        <dbReference type="Proteomes" id="UP001447188"/>
    </source>
</evidence>
<dbReference type="EMBL" id="JBBBZM010000083">
    <property type="protein sequence ID" value="KAL0634848.1"/>
    <property type="molecule type" value="Genomic_DNA"/>
</dbReference>
<organism evidence="3 4">
    <name type="scientific">Discina gigas</name>
    <dbReference type="NCBI Taxonomy" id="1032678"/>
    <lineage>
        <taxon>Eukaryota</taxon>
        <taxon>Fungi</taxon>
        <taxon>Dikarya</taxon>
        <taxon>Ascomycota</taxon>
        <taxon>Pezizomycotina</taxon>
        <taxon>Pezizomycetes</taxon>
        <taxon>Pezizales</taxon>
        <taxon>Discinaceae</taxon>
        <taxon>Discina</taxon>
    </lineage>
</organism>
<keyword evidence="4" id="KW-1185">Reference proteome</keyword>
<dbReference type="PANTHER" id="PTHR24133">
    <property type="entry name" value="ANKYRIN DOMAIN-CONTAINING"/>
    <property type="match status" value="1"/>
</dbReference>
<protein>
    <recommendedName>
        <fullName evidence="2">F-box domain-containing protein</fullName>
    </recommendedName>
</protein>
<dbReference type="SUPFAM" id="SSF48403">
    <property type="entry name" value="Ankyrin repeat"/>
    <property type="match status" value="1"/>
</dbReference>
<keyword evidence="1" id="KW-0040">ANK repeat</keyword>
<sequence>MSLVTLPNELLLMIAGSLRPACLLSLMLCCKQFHTFGNDTLKKHAVKSPYFKTAALFWAAITGDENLIRLLLTVGAPIKVVENINNRPGEQVVRHLVPSPCTTDTVLYVIEQGTALLLDTFNGPLPAVSWAVQNHHITLLKLAISHHADVEWRGHMQETALHVSLRVGHESMALLLLSSGADINATDINGCQALDIAVRRCESPIETILKLGADPNRRNCRGVTALHYAARAGNERAVKTLLKYHADPNAADRDQITPLHRAAGCKDSASTVQILLDHGADVTTVNNLRRNSFQLAEDSGNPAVGLLLEQLYLASPRGYHPGDRSYLHLAILHSQPRLVKNMLAAHVDVNARDRAGQTPLHYAAKLGMCDMVGMLVNAGGSVDAIDNYGKSPLHIAAKIQGLVLFWELLMRGERTSFSLRDGVEGCTPLHLAARTMVDPSGAYGRCDGAERNQLWSAITAKERILFAEVMERRKLLV</sequence>
<gene>
    <name evidence="3" type="ORF">Q9L58_006208</name>
</gene>
<dbReference type="PRINTS" id="PR01415">
    <property type="entry name" value="ANKYRIN"/>
</dbReference>
<accession>A0ABR3GG66</accession>
<dbReference type="PANTHER" id="PTHR24133:SF40">
    <property type="entry name" value="ANKYRIN REPEAT DOMAIN 44"/>
    <property type="match status" value="1"/>
</dbReference>
<proteinExistence type="predicted"/>
<dbReference type="Proteomes" id="UP001447188">
    <property type="component" value="Unassembled WGS sequence"/>
</dbReference>
<feature type="repeat" description="ANK" evidence="1">
    <location>
        <begin position="322"/>
        <end position="354"/>
    </location>
</feature>
<dbReference type="InterPro" id="IPR036047">
    <property type="entry name" value="F-box-like_dom_sf"/>
</dbReference>
<dbReference type="SMART" id="SM00248">
    <property type="entry name" value="ANK"/>
    <property type="match status" value="9"/>
</dbReference>
<feature type="repeat" description="ANK" evidence="1">
    <location>
        <begin position="355"/>
        <end position="387"/>
    </location>
</feature>
<evidence type="ECO:0000256" key="1">
    <source>
        <dbReference type="PROSITE-ProRule" id="PRU00023"/>
    </source>
</evidence>
<dbReference type="PROSITE" id="PS50297">
    <property type="entry name" value="ANK_REP_REGION"/>
    <property type="match status" value="4"/>
</dbReference>
<feature type="domain" description="F-box" evidence="2">
    <location>
        <begin position="1"/>
        <end position="54"/>
    </location>
</feature>
<reference evidence="3 4" key="1">
    <citation type="submission" date="2024-02" db="EMBL/GenBank/DDBJ databases">
        <title>Discinaceae phylogenomics.</title>
        <authorList>
            <person name="Dirks A.C."/>
            <person name="James T.Y."/>
        </authorList>
    </citation>
    <scope>NUCLEOTIDE SEQUENCE [LARGE SCALE GENOMIC DNA]</scope>
    <source>
        <strain evidence="3 4">ACD0624</strain>
    </source>
</reference>
<dbReference type="PROSITE" id="PS50181">
    <property type="entry name" value="FBOX"/>
    <property type="match status" value="1"/>
</dbReference>
<dbReference type="Gene3D" id="1.25.40.20">
    <property type="entry name" value="Ankyrin repeat-containing domain"/>
    <property type="match status" value="3"/>
</dbReference>
<feature type="repeat" description="ANK" evidence="1">
    <location>
        <begin position="254"/>
        <end position="287"/>
    </location>
</feature>
<dbReference type="InterPro" id="IPR052391">
    <property type="entry name" value="E3_Ligase-Neurotoxin"/>
</dbReference>
<dbReference type="Pfam" id="PF12937">
    <property type="entry name" value="F-box-like"/>
    <property type="match status" value="1"/>
</dbReference>
<dbReference type="PROSITE" id="PS50088">
    <property type="entry name" value="ANK_REPEAT"/>
    <property type="match status" value="5"/>
</dbReference>
<evidence type="ECO:0000313" key="3">
    <source>
        <dbReference type="EMBL" id="KAL0634848.1"/>
    </source>
</evidence>
<dbReference type="InterPro" id="IPR001810">
    <property type="entry name" value="F-box_dom"/>
</dbReference>
<feature type="repeat" description="ANK" evidence="1">
    <location>
        <begin position="221"/>
        <end position="253"/>
    </location>
</feature>
<dbReference type="InterPro" id="IPR002110">
    <property type="entry name" value="Ankyrin_rpt"/>
</dbReference>
<feature type="repeat" description="ANK" evidence="1">
    <location>
        <begin position="156"/>
        <end position="188"/>
    </location>
</feature>
<comment type="caution">
    <text evidence="3">The sequence shown here is derived from an EMBL/GenBank/DDBJ whole genome shotgun (WGS) entry which is preliminary data.</text>
</comment>
<name>A0ABR3GG66_9PEZI</name>